<dbReference type="CDD" id="cd09620">
    <property type="entry name" value="CBM9_like_3"/>
    <property type="match status" value="1"/>
</dbReference>
<organism evidence="2 3">
    <name type="scientific">Brevifollis gellanilyticus</name>
    <dbReference type="NCBI Taxonomy" id="748831"/>
    <lineage>
        <taxon>Bacteria</taxon>
        <taxon>Pseudomonadati</taxon>
        <taxon>Verrucomicrobiota</taxon>
        <taxon>Verrucomicrobiia</taxon>
        <taxon>Verrucomicrobiales</taxon>
        <taxon>Verrucomicrobiaceae</taxon>
    </lineage>
</organism>
<sequence length="206" mass="23992">MKRYLVQKTAVATSTDTLDWSKAEVLKDFEFVWEHRLAPKTEFRALHDDRHFYFRFDCQDDDLVLADGPSVKERAVNSDRVEIFFTTDMDLKPYYCLEMTPRGDALAYSARFHRKMDWDWTCDGLEVHGSIQKNQYWVAGRVPMATLGKLGVLHGREIFAGLYRAEYRHQPDGTIHAGWMPWINPQTEKPDFHVPSSFGVLELAED</sequence>
<dbReference type="GO" id="GO:0004553">
    <property type="term" value="F:hydrolase activity, hydrolyzing O-glycosyl compounds"/>
    <property type="evidence" value="ECO:0007669"/>
    <property type="project" value="InterPro"/>
</dbReference>
<name>A0A512MDP8_9BACT</name>
<accession>A0A512MDP8</accession>
<dbReference type="OrthoDB" id="9801646at2"/>
<protein>
    <recommendedName>
        <fullName evidence="1">Carbohydrate-binding domain-containing protein</fullName>
    </recommendedName>
</protein>
<proteinExistence type="predicted"/>
<dbReference type="EMBL" id="BKAG01000036">
    <property type="protein sequence ID" value="GEP44822.1"/>
    <property type="molecule type" value="Genomic_DNA"/>
</dbReference>
<dbReference type="Proteomes" id="UP000321577">
    <property type="component" value="Unassembled WGS sequence"/>
</dbReference>
<dbReference type="SUPFAM" id="SSF49344">
    <property type="entry name" value="CBD9-like"/>
    <property type="match status" value="1"/>
</dbReference>
<dbReference type="RefSeq" id="WP_146853130.1">
    <property type="nucleotide sequence ID" value="NZ_BKAG01000036.1"/>
</dbReference>
<keyword evidence="3" id="KW-1185">Reference proteome</keyword>
<dbReference type="GO" id="GO:0030246">
    <property type="term" value="F:carbohydrate binding"/>
    <property type="evidence" value="ECO:0007669"/>
    <property type="project" value="InterPro"/>
</dbReference>
<dbReference type="InterPro" id="IPR010502">
    <property type="entry name" value="Carb-bd_dom_fam9"/>
</dbReference>
<comment type="caution">
    <text evidence="2">The sequence shown here is derived from an EMBL/GenBank/DDBJ whole genome shotgun (WGS) entry which is preliminary data.</text>
</comment>
<dbReference type="AlphaFoldDB" id="A0A512MDP8"/>
<evidence type="ECO:0000259" key="1">
    <source>
        <dbReference type="Pfam" id="PF06452"/>
    </source>
</evidence>
<reference evidence="2 3" key="1">
    <citation type="submission" date="2019-07" db="EMBL/GenBank/DDBJ databases">
        <title>Whole genome shotgun sequence of Brevifollis gellanilyticus NBRC 108608.</title>
        <authorList>
            <person name="Hosoyama A."/>
            <person name="Uohara A."/>
            <person name="Ohji S."/>
            <person name="Ichikawa N."/>
        </authorList>
    </citation>
    <scope>NUCLEOTIDE SEQUENCE [LARGE SCALE GENOMIC DNA]</scope>
    <source>
        <strain evidence="2 3">NBRC 108608</strain>
    </source>
</reference>
<evidence type="ECO:0000313" key="3">
    <source>
        <dbReference type="Proteomes" id="UP000321577"/>
    </source>
</evidence>
<gene>
    <name evidence="2" type="ORF">BGE01nite_41130</name>
</gene>
<dbReference type="GO" id="GO:0016052">
    <property type="term" value="P:carbohydrate catabolic process"/>
    <property type="evidence" value="ECO:0007669"/>
    <property type="project" value="InterPro"/>
</dbReference>
<feature type="domain" description="Carbohydrate-binding" evidence="1">
    <location>
        <begin position="20"/>
        <end position="204"/>
    </location>
</feature>
<dbReference type="Pfam" id="PF06452">
    <property type="entry name" value="CBM9_1"/>
    <property type="match status" value="1"/>
</dbReference>
<evidence type="ECO:0000313" key="2">
    <source>
        <dbReference type="EMBL" id="GEP44822.1"/>
    </source>
</evidence>
<dbReference type="Gene3D" id="2.60.40.1190">
    <property type="match status" value="1"/>
</dbReference>